<dbReference type="Proteomes" id="UP001143400">
    <property type="component" value="Unassembled WGS sequence"/>
</dbReference>
<dbReference type="EMBL" id="BSFF01000001">
    <property type="protein sequence ID" value="GLK54543.1"/>
    <property type="molecule type" value="Genomic_DNA"/>
</dbReference>
<reference evidence="2 3" key="2">
    <citation type="submission" date="2021-01" db="EMBL/GenBank/DDBJ databases">
        <title>Genomic Encyclopedia of Type Strains, Phase IV (KMG-IV): sequencing the most valuable type-strain genomes for metagenomic binning, comparative biology and taxonomic classification.</title>
        <authorList>
            <person name="Goeker M."/>
        </authorList>
    </citation>
    <scope>NUCLEOTIDE SEQUENCE [LARGE SCALE GENOMIC DNA]</scope>
    <source>
        <strain evidence="2 3">DSM 6130</strain>
    </source>
</reference>
<dbReference type="Proteomes" id="UP000758856">
    <property type="component" value="Unassembled WGS sequence"/>
</dbReference>
<sequence length="102" mass="10683">MSIADARREALELVQLQGLRIAIQAAIDVAGDKAAPAPARATASGLLMRAAAIGGFSRQNDGDLLEKEPHEMTGDELARAIAALKARRSAAAEDDDEPSVFD</sequence>
<evidence type="ECO:0008006" key="5">
    <source>
        <dbReference type="Google" id="ProtNLM"/>
    </source>
</evidence>
<keyword evidence="3" id="KW-1185">Reference proteome</keyword>
<dbReference type="RefSeq" id="WP_204949914.1">
    <property type="nucleotide sequence ID" value="NZ_BSFF01000001.1"/>
</dbReference>
<reference evidence="1" key="3">
    <citation type="submission" date="2023-01" db="EMBL/GenBank/DDBJ databases">
        <authorList>
            <person name="Sun Q."/>
            <person name="Evtushenko L."/>
        </authorList>
    </citation>
    <scope>NUCLEOTIDE SEQUENCE</scope>
    <source>
        <strain evidence="1">VKM B-1606</strain>
    </source>
</reference>
<protein>
    <recommendedName>
        <fullName evidence="5">Terminase small subunit</fullName>
    </recommendedName>
</protein>
<name>A0A9W6IQB4_9HYPH</name>
<dbReference type="AlphaFoldDB" id="A0A9W6IQB4"/>
<evidence type="ECO:0000313" key="1">
    <source>
        <dbReference type="EMBL" id="GLK54543.1"/>
    </source>
</evidence>
<evidence type="ECO:0000313" key="2">
    <source>
        <dbReference type="EMBL" id="MBM7851485.1"/>
    </source>
</evidence>
<evidence type="ECO:0000313" key="4">
    <source>
        <dbReference type="Proteomes" id="UP001143400"/>
    </source>
</evidence>
<evidence type="ECO:0000313" key="3">
    <source>
        <dbReference type="Proteomes" id="UP000758856"/>
    </source>
</evidence>
<reference evidence="1" key="1">
    <citation type="journal article" date="2014" name="Int. J. Syst. Evol. Microbiol.">
        <title>Complete genome sequence of Corynebacterium casei LMG S-19264T (=DSM 44701T), isolated from a smear-ripened cheese.</title>
        <authorList>
            <consortium name="US DOE Joint Genome Institute (JGI-PGF)"/>
            <person name="Walter F."/>
            <person name="Albersmeier A."/>
            <person name="Kalinowski J."/>
            <person name="Ruckert C."/>
        </authorList>
    </citation>
    <scope>NUCLEOTIDE SEQUENCE</scope>
    <source>
        <strain evidence="1">VKM B-1606</strain>
    </source>
</reference>
<comment type="caution">
    <text evidence="1">The sequence shown here is derived from an EMBL/GenBank/DDBJ whole genome shotgun (WGS) entry which is preliminary data.</text>
</comment>
<organism evidence="1 4">
    <name type="scientific">Methylopila capsulata</name>
    <dbReference type="NCBI Taxonomy" id="61654"/>
    <lineage>
        <taxon>Bacteria</taxon>
        <taxon>Pseudomonadati</taxon>
        <taxon>Pseudomonadota</taxon>
        <taxon>Alphaproteobacteria</taxon>
        <taxon>Hyphomicrobiales</taxon>
        <taxon>Methylopilaceae</taxon>
        <taxon>Methylopila</taxon>
    </lineage>
</organism>
<accession>A0A9W6IQB4</accession>
<proteinExistence type="predicted"/>
<gene>
    <name evidence="1" type="ORF">GCM10008170_05620</name>
    <name evidence="2" type="ORF">JOD31_001710</name>
</gene>
<dbReference type="EMBL" id="JAFBCY010000002">
    <property type="protein sequence ID" value="MBM7851485.1"/>
    <property type="molecule type" value="Genomic_DNA"/>
</dbReference>